<keyword evidence="7" id="KW-1185">Reference proteome</keyword>
<evidence type="ECO:0000256" key="1">
    <source>
        <dbReference type="ARBA" id="ARBA00005495"/>
    </source>
</evidence>
<accession>A0A844YXM8</accession>
<evidence type="ECO:0000256" key="4">
    <source>
        <dbReference type="ARBA" id="ARBA00023239"/>
    </source>
</evidence>
<feature type="domain" description="CENP-V/GFA" evidence="5">
    <location>
        <begin position="8"/>
        <end position="126"/>
    </location>
</feature>
<reference evidence="6 7" key="1">
    <citation type="submission" date="2019-12" db="EMBL/GenBank/DDBJ databases">
        <title>Genomic-based taxomic classification of the family Erythrobacteraceae.</title>
        <authorList>
            <person name="Xu L."/>
        </authorList>
    </citation>
    <scope>NUCLEOTIDE SEQUENCE [LARGE SCALE GENOMIC DNA]</scope>
    <source>
        <strain evidence="6 7">M0322</strain>
    </source>
</reference>
<dbReference type="GO" id="GO:0046872">
    <property type="term" value="F:metal ion binding"/>
    <property type="evidence" value="ECO:0007669"/>
    <property type="project" value="UniProtKB-KW"/>
</dbReference>
<keyword evidence="4" id="KW-0456">Lyase</keyword>
<dbReference type="PANTHER" id="PTHR33337">
    <property type="entry name" value="GFA DOMAIN-CONTAINING PROTEIN"/>
    <property type="match status" value="1"/>
</dbReference>
<keyword evidence="3" id="KW-0862">Zinc</keyword>
<proteinExistence type="inferred from homology"/>
<comment type="similarity">
    <text evidence="1">Belongs to the Gfa family.</text>
</comment>
<dbReference type="Pfam" id="PF04828">
    <property type="entry name" value="GFA"/>
    <property type="match status" value="1"/>
</dbReference>
<evidence type="ECO:0000313" key="6">
    <source>
        <dbReference type="EMBL" id="MXO72319.1"/>
    </source>
</evidence>
<dbReference type="AlphaFoldDB" id="A0A844YXM8"/>
<dbReference type="SUPFAM" id="SSF51316">
    <property type="entry name" value="Mss4-like"/>
    <property type="match status" value="1"/>
</dbReference>
<dbReference type="OrthoDB" id="7186766at2"/>
<dbReference type="Proteomes" id="UP000466966">
    <property type="component" value="Unassembled WGS sequence"/>
</dbReference>
<evidence type="ECO:0000256" key="2">
    <source>
        <dbReference type="ARBA" id="ARBA00022723"/>
    </source>
</evidence>
<dbReference type="Gene3D" id="3.90.1590.10">
    <property type="entry name" value="glutathione-dependent formaldehyde- activating enzyme (gfa)"/>
    <property type="match status" value="1"/>
</dbReference>
<sequence length="143" mass="15268">MLGEDESAVGGCLCGDIRYTVTGPTLFVSQCCCKDCQKATGTGHTTIFGLRSHQLQMQGTPKTYTNAGESGGSVTRHFCGTCGGRLYTTGDLPGDTIVIMQAGSLDDPNLVSPESVIYTKDAVAWDVFDPALPRFEARQPRKL</sequence>
<keyword evidence="2" id="KW-0479">Metal-binding</keyword>
<evidence type="ECO:0000313" key="7">
    <source>
        <dbReference type="Proteomes" id="UP000466966"/>
    </source>
</evidence>
<dbReference type="InterPro" id="IPR006913">
    <property type="entry name" value="CENP-V/GFA"/>
</dbReference>
<dbReference type="RefSeq" id="WP_160772231.1">
    <property type="nucleotide sequence ID" value="NZ_WTYV01000004.1"/>
</dbReference>
<dbReference type="PANTHER" id="PTHR33337:SF40">
    <property type="entry name" value="CENP-V_GFA DOMAIN-CONTAINING PROTEIN-RELATED"/>
    <property type="match status" value="1"/>
</dbReference>
<name>A0A844YXM8_9SPHN</name>
<comment type="caution">
    <text evidence="6">The sequence shown here is derived from an EMBL/GenBank/DDBJ whole genome shotgun (WGS) entry which is preliminary data.</text>
</comment>
<dbReference type="GO" id="GO:0016846">
    <property type="term" value="F:carbon-sulfur lyase activity"/>
    <property type="evidence" value="ECO:0007669"/>
    <property type="project" value="InterPro"/>
</dbReference>
<evidence type="ECO:0000256" key="3">
    <source>
        <dbReference type="ARBA" id="ARBA00022833"/>
    </source>
</evidence>
<evidence type="ECO:0000259" key="5">
    <source>
        <dbReference type="PROSITE" id="PS51891"/>
    </source>
</evidence>
<protein>
    <submittedName>
        <fullName evidence="6">Gfa-like protein</fullName>
    </submittedName>
</protein>
<organism evidence="6 7">
    <name type="scientific">Alteraurantiacibacter buctensis</name>
    <dbReference type="NCBI Taxonomy" id="1503981"/>
    <lineage>
        <taxon>Bacteria</taxon>
        <taxon>Pseudomonadati</taxon>
        <taxon>Pseudomonadota</taxon>
        <taxon>Alphaproteobacteria</taxon>
        <taxon>Sphingomonadales</taxon>
        <taxon>Erythrobacteraceae</taxon>
        <taxon>Alteraurantiacibacter</taxon>
    </lineage>
</organism>
<dbReference type="PROSITE" id="PS51891">
    <property type="entry name" value="CENP_V_GFA"/>
    <property type="match status" value="1"/>
</dbReference>
<dbReference type="InterPro" id="IPR011057">
    <property type="entry name" value="Mss4-like_sf"/>
</dbReference>
<gene>
    <name evidence="6" type="ORF">GRI99_11840</name>
</gene>
<dbReference type="EMBL" id="WTYV01000004">
    <property type="protein sequence ID" value="MXO72319.1"/>
    <property type="molecule type" value="Genomic_DNA"/>
</dbReference>